<protein>
    <recommendedName>
        <fullName evidence="5">Glycosyltransferase family 1 protein</fullName>
    </recommendedName>
</protein>
<dbReference type="EMBL" id="JAUFPN010000032">
    <property type="protein sequence ID" value="MDN3563399.1"/>
    <property type="molecule type" value="Genomic_DNA"/>
</dbReference>
<dbReference type="Proteomes" id="UP001529369">
    <property type="component" value="Unassembled WGS sequence"/>
</dbReference>
<name>A0ABT8A1J3_9PROT</name>
<accession>A0ABT8A1J3</accession>
<evidence type="ECO:0000313" key="4">
    <source>
        <dbReference type="Proteomes" id="UP001529369"/>
    </source>
</evidence>
<keyword evidence="4" id="KW-1185">Reference proteome</keyword>
<organism evidence="3 4">
    <name type="scientific">Paeniroseomonas aquatica</name>
    <dbReference type="NCBI Taxonomy" id="373043"/>
    <lineage>
        <taxon>Bacteria</taxon>
        <taxon>Pseudomonadati</taxon>
        <taxon>Pseudomonadota</taxon>
        <taxon>Alphaproteobacteria</taxon>
        <taxon>Acetobacterales</taxon>
        <taxon>Acetobacteraceae</taxon>
        <taxon>Paeniroseomonas</taxon>
    </lineage>
</organism>
<evidence type="ECO:0000259" key="2">
    <source>
        <dbReference type="Pfam" id="PF22772"/>
    </source>
</evidence>
<dbReference type="Gene3D" id="3.40.50.2000">
    <property type="entry name" value="Glycogen Phosphorylase B"/>
    <property type="match status" value="1"/>
</dbReference>
<comment type="caution">
    <text evidence="3">The sequence shown here is derived from an EMBL/GenBank/DDBJ whole genome shotgun (WGS) entry which is preliminary data.</text>
</comment>
<evidence type="ECO:0000313" key="3">
    <source>
        <dbReference type="EMBL" id="MDN3563399.1"/>
    </source>
</evidence>
<gene>
    <name evidence="3" type="ORF">QWZ14_03300</name>
</gene>
<feature type="domain" description="WsaF N-terminal" evidence="1">
    <location>
        <begin position="111"/>
        <end position="230"/>
    </location>
</feature>
<proteinExistence type="predicted"/>
<dbReference type="Gene3D" id="3.40.50.11090">
    <property type="match status" value="1"/>
</dbReference>
<dbReference type="Pfam" id="PF22772">
    <property type="entry name" value="WsaF_C"/>
    <property type="match status" value="1"/>
</dbReference>
<reference evidence="4" key="1">
    <citation type="journal article" date="2019" name="Int. J. Syst. Evol. Microbiol.">
        <title>The Global Catalogue of Microorganisms (GCM) 10K type strain sequencing project: providing services to taxonomists for standard genome sequencing and annotation.</title>
        <authorList>
            <consortium name="The Broad Institute Genomics Platform"/>
            <consortium name="The Broad Institute Genome Sequencing Center for Infectious Disease"/>
            <person name="Wu L."/>
            <person name="Ma J."/>
        </authorList>
    </citation>
    <scope>NUCLEOTIDE SEQUENCE [LARGE SCALE GENOMIC DNA]</scope>
    <source>
        <strain evidence="4">CECT 7131</strain>
    </source>
</reference>
<feature type="domain" description="WsaF C-terminal" evidence="2">
    <location>
        <begin position="295"/>
        <end position="427"/>
    </location>
</feature>
<dbReference type="Pfam" id="PF21374">
    <property type="entry name" value="WsaF_N"/>
    <property type="match status" value="1"/>
</dbReference>
<evidence type="ECO:0000259" key="1">
    <source>
        <dbReference type="Pfam" id="PF21374"/>
    </source>
</evidence>
<sequence>MATAAPALAAARASDAQRAALIASSAWRITRPLRVATGLLRGEPGYRDRLRRALGGSPPPQPGAAEPLALAAPSSAEVPALPGGPTPASTLIARSLPGRMVSFPDPGQPRRLTMVTDSISAGSLFGGVGTAAILAALLAKRQDMALRIVTRQSPPEPRNFGTILAAQGIRYDGNIEFLHAGAGGEGHALPMGDNDLLLTTSWWTTWAARNVAPPQRILYLLQEDERMFYPVGDEQLRCQEVMQDESLRFIVNTQALHDHLVQQGMRGVIAGGMAFEPAFPDSIYHAAERPAEGRRRFFFYARPHHARNLFLRGLEAVTAAIERGVLRPEDWEFHFVGANLPPLLLPGNVQPQVAQNLPWTEYAALVRSIDVGLSLMQTPHPSYPPLDLAASGAVVVTNRCGPKVSLEQYSRNILCVEPTVEGLVQGLAEAVALAADAPRRQANYAAGRINRDWEAAFAPVLDRLAAG</sequence>
<dbReference type="RefSeq" id="WP_290315141.1">
    <property type="nucleotide sequence ID" value="NZ_JAUFPN010000032.1"/>
</dbReference>
<evidence type="ECO:0008006" key="5">
    <source>
        <dbReference type="Google" id="ProtNLM"/>
    </source>
</evidence>
<dbReference type="InterPro" id="IPR055050">
    <property type="entry name" value="WsaF_C"/>
</dbReference>
<dbReference type="InterPro" id="IPR048510">
    <property type="entry name" value="WsaF_N"/>
</dbReference>